<sequence length="26" mass="3069">MSICCQICTILTKCMHLKLNRECVRQ</sequence>
<protein>
    <submittedName>
        <fullName evidence="1">Uncharacterized protein</fullName>
    </submittedName>
</protein>
<organism evidence="1">
    <name type="scientific">Arundo donax</name>
    <name type="common">Giant reed</name>
    <name type="synonym">Donax arundinaceus</name>
    <dbReference type="NCBI Taxonomy" id="35708"/>
    <lineage>
        <taxon>Eukaryota</taxon>
        <taxon>Viridiplantae</taxon>
        <taxon>Streptophyta</taxon>
        <taxon>Embryophyta</taxon>
        <taxon>Tracheophyta</taxon>
        <taxon>Spermatophyta</taxon>
        <taxon>Magnoliopsida</taxon>
        <taxon>Liliopsida</taxon>
        <taxon>Poales</taxon>
        <taxon>Poaceae</taxon>
        <taxon>PACMAD clade</taxon>
        <taxon>Arundinoideae</taxon>
        <taxon>Arundineae</taxon>
        <taxon>Arundo</taxon>
    </lineage>
</organism>
<dbReference type="AlphaFoldDB" id="A0A0A9EP17"/>
<name>A0A0A9EP17_ARUDO</name>
<dbReference type="EMBL" id="GBRH01200113">
    <property type="protein sequence ID" value="JAD97782.1"/>
    <property type="molecule type" value="Transcribed_RNA"/>
</dbReference>
<evidence type="ECO:0000313" key="1">
    <source>
        <dbReference type="EMBL" id="JAD97782.1"/>
    </source>
</evidence>
<reference evidence="1" key="2">
    <citation type="journal article" date="2015" name="Data Brief">
        <title>Shoot transcriptome of the giant reed, Arundo donax.</title>
        <authorList>
            <person name="Barrero R.A."/>
            <person name="Guerrero F.D."/>
            <person name="Moolhuijzen P."/>
            <person name="Goolsby J.A."/>
            <person name="Tidwell J."/>
            <person name="Bellgard S.E."/>
            <person name="Bellgard M.I."/>
        </authorList>
    </citation>
    <scope>NUCLEOTIDE SEQUENCE</scope>
    <source>
        <tissue evidence="1">Shoot tissue taken approximately 20 cm above the soil surface</tissue>
    </source>
</reference>
<proteinExistence type="predicted"/>
<reference evidence="1" key="1">
    <citation type="submission" date="2014-09" db="EMBL/GenBank/DDBJ databases">
        <authorList>
            <person name="Magalhaes I.L.F."/>
            <person name="Oliveira U."/>
            <person name="Santos F.R."/>
            <person name="Vidigal T.H.D.A."/>
            <person name="Brescovit A.D."/>
            <person name="Santos A.J."/>
        </authorList>
    </citation>
    <scope>NUCLEOTIDE SEQUENCE</scope>
    <source>
        <tissue evidence="1">Shoot tissue taken approximately 20 cm above the soil surface</tissue>
    </source>
</reference>
<accession>A0A0A9EP17</accession>